<evidence type="ECO:0000313" key="3">
    <source>
        <dbReference type="Proteomes" id="UP000779507"/>
    </source>
</evidence>
<feature type="compositionally biased region" description="Basic and acidic residues" evidence="1">
    <location>
        <begin position="20"/>
        <end position="29"/>
    </location>
</feature>
<keyword evidence="3" id="KW-1185">Reference proteome</keyword>
<evidence type="ECO:0000313" key="2">
    <source>
        <dbReference type="EMBL" id="NRT20182.1"/>
    </source>
</evidence>
<dbReference type="Proteomes" id="UP000779507">
    <property type="component" value="Unassembled WGS sequence"/>
</dbReference>
<sequence length="65" mass="6921">MDTFPSRPRSTGRRGAASAEARRTERDADATMSHNWLPDAAGPPAAEPVDPEAANTERPPVRPGP</sequence>
<gene>
    <name evidence="2" type="ORF">HNP98_003021</name>
</gene>
<dbReference type="EMBL" id="JABSNP010000014">
    <property type="protein sequence ID" value="NRT20182.1"/>
    <property type="molecule type" value="Genomic_DNA"/>
</dbReference>
<evidence type="ECO:0000256" key="1">
    <source>
        <dbReference type="SAM" id="MobiDB-lite"/>
    </source>
</evidence>
<name>A0ABX2FT84_9BACT</name>
<dbReference type="RefSeq" id="WP_173810964.1">
    <property type="nucleotide sequence ID" value="NZ_JABSNP010000014.1"/>
</dbReference>
<feature type="compositionally biased region" description="Low complexity" evidence="1">
    <location>
        <begin position="38"/>
        <end position="54"/>
    </location>
</feature>
<protein>
    <submittedName>
        <fullName evidence="2">Uncharacterized protein</fullName>
    </submittedName>
</protein>
<comment type="caution">
    <text evidence="2">The sequence shown here is derived from an EMBL/GenBank/DDBJ whole genome shotgun (WGS) entry which is preliminary data.</text>
</comment>
<accession>A0ABX2FT84</accession>
<organism evidence="2 3">
    <name type="scientific">Hymenobacter caeli</name>
    <dbReference type="NCBI Taxonomy" id="2735894"/>
    <lineage>
        <taxon>Bacteria</taxon>
        <taxon>Pseudomonadati</taxon>
        <taxon>Bacteroidota</taxon>
        <taxon>Cytophagia</taxon>
        <taxon>Cytophagales</taxon>
        <taxon>Hymenobacteraceae</taxon>
        <taxon>Hymenobacter</taxon>
    </lineage>
</organism>
<feature type="region of interest" description="Disordered" evidence="1">
    <location>
        <begin position="1"/>
        <end position="65"/>
    </location>
</feature>
<reference evidence="2 3" key="1">
    <citation type="submission" date="2020-05" db="EMBL/GenBank/DDBJ databases">
        <title>Genomic Encyclopedia of Type Strains, Phase IV (KMG-V): Genome sequencing to study the core and pangenomes of soil and plant-associated prokaryotes.</title>
        <authorList>
            <person name="Whitman W."/>
        </authorList>
    </citation>
    <scope>NUCLEOTIDE SEQUENCE [LARGE SCALE GENOMIC DNA]</scope>
    <source>
        <strain evidence="2 3">9A</strain>
    </source>
</reference>
<proteinExistence type="predicted"/>